<dbReference type="Proteomes" id="UP000257143">
    <property type="component" value="Unassembled WGS sequence"/>
</dbReference>
<accession>A0A3D8PP54</accession>
<reference evidence="3" key="1">
    <citation type="submission" date="2017-11" db="EMBL/GenBank/DDBJ databases">
        <authorList>
            <person name="Zhu W."/>
        </authorList>
    </citation>
    <scope>NUCLEOTIDE SEQUENCE [LARGE SCALE GENOMIC DNA]</scope>
    <source>
        <strain evidence="3">CAU 1183</strain>
    </source>
</reference>
<feature type="domain" description="Phage head morphogenesis" evidence="1">
    <location>
        <begin position="188"/>
        <end position="293"/>
    </location>
</feature>
<dbReference type="OrthoDB" id="9765386at2"/>
<evidence type="ECO:0000313" key="3">
    <source>
        <dbReference type="Proteomes" id="UP000257143"/>
    </source>
</evidence>
<name>A0A3D8PP54_9BACI</name>
<proteinExistence type="predicted"/>
<dbReference type="Pfam" id="PF04233">
    <property type="entry name" value="Phage_Mu_F"/>
    <property type="match status" value="1"/>
</dbReference>
<dbReference type="InterPro" id="IPR006528">
    <property type="entry name" value="Phage_head_morphogenesis_dom"/>
</dbReference>
<dbReference type="NCBIfam" id="TIGR01641">
    <property type="entry name" value="phageSPP1_gp7"/>
    <property type="match status" value="1"/>
</dbReference>
<organism evidence="2 3">
    <name type="scientific">Oceanobacillus arenosus</name>
    <dbReference type="NCBI Taxonomy" id="1229153"/>
    <lineage>
        <taxon>Bacteria</taxon>
        <taxon>Bacillati</taxon>
        <taxon>Bacillota</taxon>
        <taxon>Bacilli</taxon>
        <taxon>Bacillales</taxon>
        <taxon>Bacillaceae</taxon>
        <taxon>Oceanobacillus</taxon>
    </lineage>
</organism>
<dbReference type="EMBL" id="PIOC01000023">
    <property type="protein sequence ID" value="RDW17039.1"/>
    <property type="molecule type" value="Genomic_DNA"/>
</dbReference>
<evidence type="ECO:0000259" key="1">
    <source>
        <dbReference type="Pfam" id="PF04233"/>
    </source>
</evidence>
<sequence>MAKSKSYWEKRMEQLYTSQDKLNINFDKKMRKEYHRLETNIQKEIASYYSRFGKDDVIQYRQLVQSLSSSERDLLYKDYEEFARRNPQYMQLMPIRESIYQLNRLEGLHLSIRMQMVELGAFEQEGFDKLLKEAYERGYLSSMKGLDNASSFFSVNNIAMQQTLNEKWINSGNFSDRIWTNKEKLLNTLNNEIRDGIIRGDTYQKMARTIAHRMDVGGNESLRLIVTESAFVLNQANKQAFMDALIEKYTITAVMDSKTSPTCRHLDGETFEFKDAKVGVNYPPFHSWCRTTVVPEENE</sequence>
<protein>
    <submittedName>
        <fullName evidence="2">Phage head morphogenesis protein</fullName>
    </submittedName>
</protein>
<gene>
    <name evidence="2" type="ORF">CWR48_15675</name>
</gene>
<evidence type="ECO:0000313" key="2">
    <source>
        <dbReference type="EMBL" id="RDW17039.1"/>
    </source>
</evidence>
<comment type="caution">
    <text evidence="2">The sequence shown here is derived from an EMBL/GenBank/DDBJ whole genome shotgun (WGS) entry which is preliminary data.</text>
</comment>
<keyword evidence="3" id="KW-1185">Reference proteome</keyword>
<dbReference type="RefSeq" id="WP_115774269.1">
    <property type="nucleotide sequence ID" value="NZ_PIOC01000023.1"/>
</dbReference>
<dbReference type="AlphaFoldDB" id="A0A3D8PP54"/>